<sequence>MSFMLRDQPVADAFVMLTAPLASEALHQTEQLGSDTDAHGLRALCTTLRRLRAIWWAFEPLLDEREARVVRKRFKRIADIAREPHDLEAACGLLSRARKTGSRVAPVMRTISRERRDASMSSCDAIRNAGIDVMLRRALADARRSLEARVVNQTLEEFARARVSLAGDALRKKERRAVKMKRMDVKALRSIEEAATRFQCMIEVFSPVLERGHRHTMENLCAAQAALGQLDSVIASEAVVRRVAARSTDKDAVQEAVRWLNKEKKVESQAAVKILRALAA</sequence>
<evidence type="ECO:0000313" key="3">
    <source>
        <dbReference type="Proteomes" id="UP000054977"/>
    </source>
</evidence>
<gene>
    <name evidence="2" type="ORF">AWB65_03823</name>
</gene>
<accession>A0A158HUK3</accession>
<dbReference type="EMBL" id="FCNW02000021">
    <property type="protein sequence ID" value="SAL47817.1"/>
    <property type="molecule type" value="Genomic_DNA"/>
</dbReference>
<keyword evidence="3" id="KW-1185">Reference proteome</keyword>
<name>A0A158HUK3_9BURK</name>
<proteinExistence type="predicted"/>
<organism evidence="2 3">
    <name type="scientific">Caballeronia humi</name>
    <dbReference type="NCBI Taxonomy" id="326474"/>
    <lineage>
        <taxon>Bacteria</taxon>
        <taxon>Pseudomonadati</taxon>
        <taxon>Pseudomonadota</taxon>
        <taxon>Betaproteobacteria</taxon>
        <taxon>Burkholderiales</taxon>
        <taxon>Burkholderiaceae</taxon>
        <taxon>Caballeronia</taxon>
    </lineage>
</organism>
<dbReference type="AlphaFoldDB" id="A0A158HUK3"/>
<dbReference type="InterPro" id="IPR007899">
    <property type="entry name" value="CHAD_dom"/>
</dbReference>
<dbReference type="Pfam" id="PF05235">
    <property type="entry name" value="CHAD"/>
    <property type="match status" value="1"/>
</dbReference>
<protein>
    <submittedName>
        <fullName evidence="2">CHAD domain protein</fullName>
    </submittedName>
</protein>
<reference evidence="2" key="1">
    <citation type="submission" date="2016-01" db="EMBL/GenBank/DDBJ databases">
        <authorList>
            <person name="Peeters C."/>
        </authorList>
    </citation>
    <scope>NUCLEOTIDE SEQUENCE [LARGE SCALE GENOMIC DNA]</scope>
    <source>
        <strain evidence="2">LMG 22934</strain>
    </source>
</reference>
<dbReference type="InterPro" id="IPR038186">
    <property type="entry name" value="CHAD_dom_sf"/>
</dbReference>
<evidence type="ECO:0000259" key="1">
    <source>
        <dbReference type="Pfam" id="PF05235"/>
    </source>
</evidence>
<evidence type="ECO:0000313" key="2">
    <source>
        <dbReference type="EMBL" id="SAL47817.1"/>
    </source>
</evidence>
<dbReference type="Proteomes" id="UP000054977">
    <property type="component" value="Unassembled WGS sequence"/>
</dbReference>
<dbReference type="Gene3D" id="1.40.20.10">
    <property type="entry name" value="CHAD domain"/>
    <property type="match status" value="1"/>
</dbReference>
<feature type="domain" description="CHAD" evidence="1">
    <location>
        <begin position="27"/>
        <end position="233"/>
    </location>
</feature>
<comment type="caution">
    <text evidence="2">The sequence shown here is derived from an EMBL/GenBank/DDBJ whole genome shotgun (WGS) entry which is preliminary data.</text>
</comment>
<dbReference type="STRING" id="326474.AWB65_03823"/>